<gene>
    <name evidence="1" type="ORF">OK344_11335</name>
</gene>
<reference evidence="1 2" key="1">
    <citation type="submission" date="2022-10" db="EMBL/GenBank/DDBJ databases">
        <title>Kaistella sp. BT-6-1-3.</title>
        <authorList>
            <person name="Ai J."/>
            <person name="Deng Z."/>
        </authorList>
    </citation>
    <scope>NUCLEOTIDE SEQUENCE [LARGE SCALE GENOMIC DNA]</scope>
    <source>
        <strain evidence="1 2">BT6-1-3</strain>
    </source>
</reference>
<sequence length="161" mass="17921">MKNTLHFITFAVLFSCVKENDKISSQNITQNVELSATDSAKTAVIKNPDYSPAFEITPQDISPEKGRSVFTQNGKTLFYFDQNSNKGIINIDGKNYDLTRFDFNENNYTLSGNGVSIEASNGDFKDMVSDCVYGIFPQVKVTMDGKILNLTNISLQDCPAY</sequence>
<protein>
    <submittedName>
        <fullName evidence="1">Uncharacterized protein</fullName>
    </submittedName>
</protein>
<dbReference type="EMBL" id="JAPCHZ010000006">
    <property type="protein sequence ID" value="MCW4452794.1"/>
    <property type="molecule type" value="Genomic_DNA"/>
</dbReference>
<keyword evidence="2" id="KW-1185">Reference proteome</keyword>
<dbReference type="PROSITE" id="PS51257">
    <property type="entry name" value="PROKAR_LIPOPROTEIN"/>
    <property type="match status" value="1"/>
</dbReference>
<name>A0ABT3JPT0_9FLAO</name>
<comment type="caution">
    <text evidence="1">The sequence shown here is derived from an EMBL/GenBank/DDBJ whole genome shotgun (WGS) entry which is preliminary data.</text>
</comment>
<dbReference type="RefSeq" id="WP_265144888.1">
    <property type="nucleotide sequence ID" value="NZ_JAPCHZ010000006.1"/>
</dbReference>
<proteinExistence type="predicted"/>
<organism evidence="1 2">
    <name type="scientific">Kaistella yananensis</name>
    <dbReference type="NCBI Taxonomy" id="2989820"/>
    <lineage>
        <taxon>Bacteria</taxon>
        <taxon>Pseudomonadati</taxon>
        <taxon>Bacteroidota</taxon>
        <taxon>Flavobacteriia</taxon>
        <taxon>Flavobacteriales</taxon>
        <taxon>Weeksellaceae</taxon>
        <taxon>Chryseobacterium group</taxon>
        <taxon>Kaistella</taxon>
    </lineage>
</organism>
<evidence type="ECO:0000313" key="2">
    <source>
        <dbReference type="Proteomes" id="UP001209107"/>
    </source>
</evidence>
<accession>A0ABT3JPT0</accession>
<dbReference type="Proteomes" id="UP001209107">
    <property type="component" value="Unassembled WGS sequence"/>
</dbReference>
<evidence type="ECO:0000313" key="1">
    <source>
        <dbReference type="EMBL" id="MCW4452794.1"/>
    </source>
</evidence>